<organism evidence="2 3">
    <name type="scientific">Zopfia rhizophila CBS 207.26</name>
    <dbReference type="NCBI Taxonomy" id="1314779"/>
    <lineage>
        <taxon>Eukaryota</taxon>
        <taxon>Fungi</taxon>
        <taxon>Dikarya</taxon>
        <taxon>Ascomycota</taxon>
        <taxon>Pezizomycotina</taxon>
        <taxon>Dothideomycetes</taxon>
        <taxon>Dothideomycetes incertae sedis</taxon>
        <taxon>Zopfiaceae</taxon>
        <taxon>Zopfia</taxon>
    </lineage>
</organism>
<evidence type="ECO:0000313" key="3">
    <source>
        <dbReference type="Proteomes" id="UP000800200"/>
    </source>
</evidence>
<dbReference type="AlphaFoldDB" id="A0A6A6EMI5"/>
<protein>
    <submittedName>
        <fullName evidence="2">Uncharacterized protein</fullName>
    </submittedName>
</protein>
<keyword evidence="1" id="KW-1133">Transmembrane helix</keyword>
<gene>
    <name evidence="2" type="ORF">K469DRAFT_694484</name>
</gene>
<dbReference type="OrthoDB" id="3793888at2759"/>
<keyword evidence="1" id="KW-0812">Transmembrane</keyword>
<accession>A0A6A6EMI5</accession>
<reference evidence="2" key="1">
    <citation type="journal article" date="2020" name="Stud. Mycol.">
        <title>101 Dothideomycetes genomes: a test case for predicting lifestyles and emergence of pathogens.</title>
        <authorList>
            <person name="Haridas S."/>
            <person name="Albert R."/>
            <person name="Binder M."/>
            <person name="Bloem J."/>
            <person name="Labutti K."/>
            <person name="Salamov A."/>
            <person name="Andreopoulos B."/>
            <person name="Baker S."/>
            <person name="Barry K."/>
            <person name="Bills G."/>
            <person name="Bluhm B."/>
            <person name="Cannon C."/>
            <person name="Castanera R."/>
            <person name="Culley D."/>
            <person name="Daum C."/>
            <person name="Ezra D."/>
            <person name="Gonzalez J."/>
            <person name="Henrissat B."/>
            <person name="Kuo A."/>
            <person name="Liang C."/>
            <person name="Lipzen A."/>
            <person name="Lutzoni F."/>
            <person name="Magnuson J."/>
            <person name="Mondo S."/>
            <person name="Nolan M."/>
            <person name="Ohm R."/>
            <person name="Pangilinan J."/>
            <person name="Park H.-J."/>
            <person name="Ramirez L."/>
            <person name="Alfaro M."/>
            <person name="Sun H."/>
            <person name="Tritt A."/>
            <person name="Yoshinaga Y."/>
            <person name="Zwiers L.-H."/>
            <person name="Turgeon B."/>
            <person name="Goodwin S."/>
            <person name="Spatafora J."/>
            <person name="Crous P."/>
            <person name="Grigoriev I."/>
        </authorList>
    </citation>
    <scope>NUCLEOTIDE SEQUENCE</scope>
    <source>
        <strain evidence="2">CBS 207.26</strain>
    </source>
</reference>
<evidence type="ECO:0000313" key="2">
    <source>
        <dbReference type="EMBL" id="KAF2192365.1"/>
    </source>
</evidence>
<proteinExistence type="predicted"/>
<sequence>MGRYYYSDTNIHVAECESVKLLIKESIGQDVRKAQEHRQNGLDNLLPSAAIMKRGITSSATAPVQDPKDGSPNLTEVFYNIYGELKRSDVLKHRYFFLSTQLKFLLFGILLAIKIKAWVDINMPNLMRIEGRRRLRMERGPEEADWERD</sequence>
<keyword evidence="1" id="KW-0472">Membrane</keyword>
<dbReference type="EMBL" id="ML994615">
    <property type="protein sequence ID" value="KAF2192365.1"/>
    <property type="molecule type" value="Genomic_DNA"/>
</dbReference>
<keyword evidence="3" id="KW-1185">Reference proteome</keyword>
<dbReference type="Proteomes" id="UP000800200">
    <property type="component" value="Unassembled WGS sequence"/>
</dbReference>
<feature type="transmembrane region" description="Helical" evidence="1">
    <location>
        <begin position="95"/>
        <end position="115"/>
    </location>
</feature>
<evidence type="ECO:0000256" key="1">
    <source>
        <dbReference type="SAM" id="Phobius"/>
    </source>
</evidence>
<name>A0A6A6EMI5_9PEZI</name>